<keyword evidence="2 5" id="KW-0378">Hydrolase</keyword>
<dbReference type="Pfam" id="PF01156">
    <property type="entry name" value="IU_nuc_hydro"/>
    <property type="match status" value="1"/>
</dbReference>
<dbReference type="PANTHER" id="PTHR12304">
    <property type="entry name" value="INOSINE-URIDINE PREFERRING NUCLEOSIDE HYDROLASE"/>
    <property type="match status" value="1"/>
</dbReference>
<evidence type="ECO:0000313" key="5">
    <source>
        <dbReference type="EMBL" id="KAI0290395.1"/>
    </source>
</evidence>
<dbReference type="InterPro" id="IPR001910">
    <property type="entry name" value="Inosine/uridine_hydrolase_dom"/>
</dbReference>
<evidence type="ECO:0000256" key="1">
    <source>
        <dbReference type="ARBA" id="ARBA00009176"/>
    </source>
</evidence>
<keyword evidence="6" id="KW-1185">Reference proteome</keyword>
<dbReference type="PROSITE" id="PS01247">
    <property type="entry name" value="IUNH"/>
    <property type="match status" value="1"/>
</dbReference>
<comment type="caution">
    <text evidence="5">The sequence shown here is derived from an EMBL/GenBank/DDBJ whole genome shotgun (WGS) entry which is preliminary data.</text>
</comment>
<dbReference type="GO" id="GO:0008477">
    <property type="term" value="F:purine nucleosidase activity"/>
    <property type="evidence" value="ECO:0007669"/>
    <property type="project" value="TreeGrafter"/>
</dbReference>
<dbReference type="GO" id="GO:0005829">
    <property type="term" value="C:cytosol"/>
    <property type="evidence" value="ECO:0007669"/>
    <property type="project" value="TreeGrafter"/>
</dbReference>
<protein>
    <submittedName>
        <fullName evidence="5">Nucleoside hydrolase</fullName>
    </submittedName>
</protein>
<evidence type="ECO:0000256" key="3">
    <source>
        <dbReference type="ARBA" id="ARBA00023295"/>
    </source>
</evidence>
<dbReference type="Proteomes" id="UP001203297">
    <property type="component" value="Unassembled WGS sequence"/>
</dbReference>
<dbReference type="Gene3D" id="3.90.245.10">
    <property type="entry name" value="Ribonucleoside hydrolase-like"/>
    <property type="match status" value="1"/>
</dbReference>
<dbReference type="InterPro" id="IPR023186">
    <property type="entry name" value="IUNH"/>
</dbReference>
<proteinExistence type="inferred from homology"/>
<reference evidence="5" key="1">
    <citation type="journal article" date="2022" name="New Phytol.">
        <title>Evolutionary transition to the ectomycorrhizal habit in the genomes of a hyperdiverse lineage of mushroom-forming fungi.</title>
        <authorList>
            <person name="Looney B."/>
            <person name="Miyauchi S."/>
            <person name="Morin E."/>
            <person name="Drula E."/>
            <person name="Courty P.E."/>
            <person name="Kohler A."/>
            <person name="Kuo A."/>
            <person name="LaButti K."/>
            <person name="Pangilinan J."/>
            <person name="Lipzen A."/>
            <person name="Riley R."/>
            <person name="Andreopoulos W."/>
            <person name="He G."/>
            <person name="Johnson J."/>
            <person name="Nolan M."/>
            <person name="Tritt A."/>
            <person name="Barry K.W."/>
            <person name="Grigoriev I.V."/>
            <person name="Nagy L.G."/>
            <person name="Hibbett D."/>
            <person name="Henrissat B."/>
            <person name="Matheny P.B."/>
            <person name="Labbe J."/>
            <person name="Martin F.M."/>
        </authorList>
    </citation>
    <scope>NUCLEOTIDE SEQUENCE</scope>
    <source>
        <strain evidence="5">BPL690</strain>
    </source>
</reference>
<dbReference type="SUPFAM" id="SSF53590">
    <property type="entry name" value="Nucleoside hydrolase"/>
    <property type="match status" value="1"/>
</dbReference>
<dbReference type="InterPro" id="IPR036452">
    <property type="entry name" value="Ribo_hydro-like"/>
</dbReference>
<organism evidence="5 6">
    <name type="scientific">Multifurca ochricompacta</name>
    <dbReference type="NCBI Taxonomy" id="376703"/>
    <lineage>
        <taxon>Eukaryota</taxon>
        <taxon>Fungi</taxon>
        <taxon>Dikarya</taxon>
        <taxon>Basidiomycota</taxon>
        <taxon>Agaricomycotina</taxon>
        <taxon>Agaricomycetes</taxon>
        <taxon>Russulales</taxon>
        <taxon>Russulaceae</taxon>
        <taxon>Multifurca</taxon>
    </lineage>
</organism>
<dbReference type="GO" id="GO:0006152">
    <property type="term" value="P:purine nucleoside catabolic process"/>
    <property type="evidence" value="ECO:0007669"/>
    <property type="project" value="TreeGrafter"/>
</dbReference>
<dbReference type="PANTHER" id="PTHR12304:SF56">
    <property type="entry name" value="HYDROLASE, PUTATIVE (AFU_ORTHOLOGUE AFUA_1G11790)-RELATED"/>
    <property type="match status" value="1"/>
</dbReference>
<dbReference type="InterPro" id="IPR015910">
    <property type="entry name" value="I/U_nuclsd_hydro_CS"/>
</dbReference>
<dbReference type="GO" id="GO:0045437">
    <property type="term" value="F:uridine nucleosidase activity"/>
    <property type="evidence" value="ECO:0007669"/>
    <property type="project" value="UniProtKB-ARBA"/>
</dbReference>
<dbReference type="EMBL" id="WTXG01000227">
    <property type="protein sequence ID" value="KAI0290395.1"/>
    <property type="molecule type" value="Genomic_DNA"/>
</dbReference>
<evidence type="ECO:0000313" key="6">
    <source>
        <dbReference type="Proteomes" id="UP001203297"/>
    </source>
</evidence>
<feature type="domain" description="Inosine/uridine-preferring nucleoside hydrolase" evidence="4">
    <location>
        <begin position="10"/>
        <end position="353"/>
    </location>
</feature>
<sequence>MSNKSNRIPVIIDTDPGVDDTIAILLALASPEIEILAYIVSFGNTDLEACYLNIFKIYQAVGRHIEQHPEFRDLFPNYDSTRKPLVVRGPAGPLSGELHNAAYFHGRDGLSNITESHPEFNVPPGLLSTGTHPQLEISDRPGHQVALELLREHVPRSVTYIALGPLSNLANMLRTDAACVRERIGRVVIMGGALDVPGNTSPCAEFNFFADPYAVDEVLISPTTRLPLARVLLLPLDITTTHLLPFVTYTTRVDPTFAADTPSVGMGKTPLAHFTSAFLQRSRAVMLGFGRDAMELHDITAVWAAIAHPPGLEGTAPGWTIRQRFFKIERTGEHTSGMCVVDRRDGASAYAPGSNRSRVQAALESRIAAGLADASGFGPLKSAVVPARVEIENEPIRPGKDEQEGVPVVQATPGPEALVQLMMKRVWGVEVDKESLTPDWLLV</sequence>
<gene>
    <name evidence="5" type="ORF">B0F90DRAFT_1786677</name>
</gene>
<evidence type="ECO:0000259" key="4">
    <source>
        <dbReference type="Pfam" id="PF01156"/>
    </source>
</evidence>
<keyword evidence="3" id="KW-0326">Glycosidase</keyword>
<name>A0AAD4QGW4_9AGAM</name>
<evidence type="ECO:0000256" key="2">
    <source>
        <dbReference type="ARBA" id="ARBA00022801"/>
    </source>
</evidence>
<accession>A0AAD4QGW4</accession>
<comment type="similarity">
    <text evidence="1">Belongs to the IUNH family.</text>
</comment>
<dbReference type="AlphaFoldDB" id="A0AAD4QGW4"/>